<evidence type="ECO:0000313" key="3">
    <source>
        <dbReference type="Proteomes" id="UP000002009"/>
    </source>
</evidence>
<dbReference type="EMBL" id="CP001574">
    <property type="protein sequence ID" value="ACO68974.1"/>
    <property type="molecule type" value="Genomic_DNA"/>
</dbReference>
<accession>C1FEK2</accession>
<reference evidence="2 3" key="1">
    <citation type="journal article" date="2009" name="Science">
        <title>Green evolution and dynamic adaptations revealed by genomes of the marine picoeukaryotes Micromonas.</title>
        <authorList>
            <person name="Worden A.Z."/>
            <person name="Lee J.H."/>
            <person name="Mock T."/>
            <person name="Rouze P."/>
            <person name="Simmons M.P."/>
            <person name="Aerts A.L."/>
            <person name="Allen A.E."/>
            <person name="Cuvelier M.L."/>
            <person name="Derelle E."/>
            <person name="Everett M.V."/>
            <person name="Foulon E."/>
            <person name="Grimwood J."/>
            <person name="Gundlach H."/>
            <person name="Henrissat B."/>
            <person name="Napoli C."/>
            <person name="McDonald S.M."/>
            <person name="Parker M.S."/>
            <person name="Rombauts S."/>
            <person name="Salamov A."/>
            <person name="Von Dassow P."/>
            <person name="Badger J.H."/>
            <person name="Coutinho P.M."/>
            <person name="Demir E."/>
            <person name="Dubchak I."/>
            <person name="Gentemann C."/>
            <person name="Eikrem W."/>
            <person name="Gready J.E."/>
            <person name="John U."/>
            <person name="Lanier W."/>
            <person name="Lindquist E.A."/>
            <person name="Lucas S."/>
            <person name="Mayer K.F."/>
            <person name="Moreau H."/>
            <person name="Not F."/>
            <person name="Otillar R."/>
            <person name="Panaud O."/>
            <person name="Pangilinan J."/>
            <person name="Paulsen I."/>
            <person name="Piegu B."/>
            <person name="Poliakov A."/>
            <person name="Robbens S."/>
            <person name="Schmutz J."/>
            <person name="Toulza E."/>
            <person name="Wyss T."/>
            <person name="Zelensky A."/>
            <person name="Zhou K."/>
            <person name="Armbrust E.V."/>
            <person name="Bhattacharya D."/>
            <person name="Goodenough U.W."/>
            <person name="Van de Peer Y."/>
            <person name="Grigoriev I.V."/>
        </authorList>
    </citation>
    <scope>NUCLEOTIDE SEQUENCE [LARGE SCALE GENOMIC DNA]</scope>
    <source>
        <strain evidence="3">RCC299 / NOUM17</strain>
    </source>
</reference>
<dbReference type="InParanoid" id="C1FEK2"/>
<protein>
    <submittedName>
        <fullName evidence="2">Uncharacterized protein</fullName>
    </submittedName>
</protein>
<keyword evidence="1" id="KW-0732">Signal</keyword>
<organism evidence="2 3">
    <name type="scientific">Micromonas commoda (strain RCC299 / NOUM17 / CCMP2709)</name>
    <name type="common">Picoplanktonic green alga</name>
    <dbReference type="NCBI Taxonomy" id="296587"/>
    <lineage>
        <taxon>Eukaryota</taxon>
        <taxon>Viridiplantae</taxon>
        <taxon>Chlorophyta</taxon>
        <taxon>Mamiellophyceae</taxon>
        <taxon>Mamiellales</taxon>
        <taxon>Mamiellaceae</taxon>
        <taxon>Micromonas</taxon>
    </lineage>
</organism>
<keyword evidence="3" id="KW-1185">Reference proteome</keyword>
<evidence type="ECO:0000256" key="1">
    <source>
        <dbReference type="SAM" id="SignalP"/>
    </source>
</evidence>
<evidence type="ECO:0000313" key="2">
    <source>
        <dbReference type="EMBL" id="ACO68974.1"/>
    </source>
</evidence>
<name>C1FEK2_MICCC</name>
<sequence>MACGFVLFVLLVVIAHGQSQTLNELRRLNLESSPPVKYEYLFEIISKPLNSEYLNDKASQGWIFDQYILSSNGGLFYIIFKRPL</sequence>
<dbReference type="AlphaFoldDB" id="C1FEK2"/>
<feature type="signal peptide" evidence="1">
    <location>
        <begin position="1"/>
        <end position="17"/>
    </location>
</feature>
<dbReference type="GeneID" id="8250635"/>
<gene>
    <name evidence="2" type="ORF">MICPUN_55472</name>
</gene>
<proteinExistence type="predicted"/>
<dbReference type="RefSeq" id="XP_002507716.1">
    <property type="nucleotide sequence ID" value="XM_002507670.1"/>
</dbReference>
<dbReference type="KEGG" id="mis:MICPUN_55472"/>
<dbReference type="Proteomes" id="UP000002009">
    <property type="component" value="Chromosome 1"/>
</dbReference>
<feature type="chain" id="PRO_5002907607" evidence="1">
    <location>
        <begin position="18"/>
        <end position="84"/>
    </location>
</feature>